<proteinExistence type="predicted"/>
<dbReference type="PANTHER" id="PTHR42939">
    <property type="entry name" value="ABC TRANSPORTER ATP-BINDING PROTEIN ALBC-RELATED"/>
    <property type="match status" value="1"/>
</dbReference>
<dbReference type="Pfam" id="PF00005">
    <property type="entry name" value="ABC_tran"/>
    <property type="match status" value="1"/>
</dbReference>
<dbReference type="STRING" id="29341.RSJ17_15845"/>
<keyword evidence="1" id="KW-0813">Transport</keyword>
<keyword evidence="2" id="KW-0547">Nucleotide-binding</keyword>
<name>A0A0C1UFR6_9CLOT</name>
<dbReference type="EMBL" id="AYSO01000017">
    <property type="protein sequence ID" value="KIE46255.1"/>
    <property type="molecule type" value="Genomic_DNA"/>
</dbReference>
<dbReference type="InterPro" id="IPR003439">
    <property type="entry name" value="ABC_transporter-like_ATP-bd"/>
</dbReference>
<dbReference type="OrthoDB" id="9804819at2"/>
<evidence type="ECO:0000313" key="6">
    <source>
        <dbReference type="Proteomes" id="UP000031366"/>
    </source>
</evidence>
<dbReference type="InterPro" id="IPR003593">
    <property type="entry name" value="AAA+_ATPase"/>
</dbReference>
<dbReference type="InterPro" id="IPR017871">
    <property type="entry name" value="ABC_transporter-like_CS"/>
</dbReference>
<dbReference type="PROSITE" id="PS00211">
    <property type="entry name" value="ABC_TRANSPORTER_1"/>
    <property type="match status" value="1"/>
</dbReference>
<dbReference type="RefSeq" id="WP_039633878.1">
    <property type="nucleotide sequence ID" value="NZ_AYSO01000017.1"/>
</dbReference>
<dbReference type="InterPro" id="IPR051782">
    <property type="entry name" value="ABC_Transporter_VariousFunc"/>
</dbReference>
<dbReference type="SMART" id="SM00382">
    <property type="entry name" value="AAA"/>
    <property type="match status" value="1"/>
</dbReference>
<dbReference type="PANTHER" id="PTHR42939:SF3">
    <property type="entry name" value="ABC TRANSPORTER ATP-BINDING COMPONENT"/>
    <property type="match status" value="1"/>
</dbReference>
<evidence type="ECO:0000259" key="4">
    <source>
        <dbReference type="PROSITE" id="PS50893"/>
    </source>
</evidence>
<dbReference type="Proteomes" id="UP000031366">
    <property type="component" value="Unassembled WGS sequence"/>
</dbReference>
<evidence type="ECO:0000256" key="1">
    <source>
        <dbReference type="ARBA" id="ARBA00022448"/>
    </source>
</evidence>
<dbReference type="SUPFAM" id="SSF52540">
    <property type="entry name" value="P-loop containing nucleoside triphosphate hydrolases"/>
    <property type="match status" value="1"/>
</dbReference>
<dbReference type="GO" id="GO:0005524">
    <property type="term" value="F:ATP binding"/>
    <property type="evidence" value="ECO:0007669"/>
    <property type="project" value="UniProtKB-KW"/>
</dbReference>
<dbReference type="InterPro" id="IPR027417">
    <property type="entry name" value="P-loop_NTPase"/>
</dbReference>
<organism evidence="5 6">
    <name type="scientific">Clostridium argentinense CDC 2741</name>
    <dbReference type="NCBI Taxonomy" id="1418104"/>
    <lineage>
        <taxon>Bacteria</taxon>
        <taxon>Bacillati</taxon>
        <taxon>Bacillota</taxon>
        <taxon>Clostridia</taxon>
        <taxon>Eubacteriales</taxon>
        <taxon>Clostridiaceae</taxon>
        <taxon>Clostridium</taxon>
    </lineage>
</organism>
<evidence type="ECO:0000313" key="5">
    <source>
        <dbReference type="EMBL" id="KIE46255.1"/>
    </source>
</evidence>
<keyword evidence="6" id="KW-1185">Reference proteome</keyword>
<sequence length="285" mass="33027">MKKILEIKDISKKYNDFALDNVSFNLDRGYVMGFIGPNGAGKSTTIKLIMNLIRKDSGYIKVFGLDSVKDEKEIKERIGFVYDNSYFYEELTCESMKKIIAPFYKKWDEKLYKKYMDEFSLPRDKKIKELSKGMRMKYSIILALSHNAELIIMDEPTSGLDPVVRAEILDIFRDIIQDENKSLIFSSHITMDLEKIADYITFINNGKIVFSEEKDSIIESYGIVKGDNDLLDRDIEKEFIGVKKNKFGFEALTSNKEKTKKIFGNKVIIERPTIDDIMVYNVRGN</sequence>
<dbReference type="CDD" id="cd03230">
    <property type="entry name" value="ABC_DR_subfamily_A"/>
    <property type="match status" value="1"/>
</dbReference>
<dbReference type="GO" id="GO:0016887">
    <property type="term" value="F:ATP hydrolysis activity"/>
    <property type="evidence" value="ECO:0007669"/>
    <property type="project" value="InterPro"/>
</dbReference>
<evidence type="ECO:0000256" key="2">
    <source>
        <dbReference type="ARBA" id="ARBA00022741"/>
    </source>
</evidence>
<reference evidence="5 6" key="1">
    <citation type="journal article" date="2015" name="Infect. Genet. Evol.">
        <title>Genomic sequences of six botulinum neurotoxin-producing strains representing three clostridial species illustrate the mobility and diversity of botulinum neurotoxin genes.</title>
        <authorList>
            <person name="Smith T.J."/>
            <person name="Hill K.K."/>
            <person name="Xie G."/>
            <person name="Foley B.T."/>
            <person name="Williamson C.H."/>
            <person name="Foster J.T."/>
            <person name="Johnson S.L."/>
            <person name="Chertkov O."/>
            <person name="Teshima H."/>
            <person name="Gibbons H.S."/>
            <person name="Johnsky L.A."/>
            <person name="Karavis M.A."/>
            <person name="Smith L.A."/>
        </authorList>
    </citation>
    <scope>NUCLEOTIDE SEQUENCE [LARGE SCALE GENOMIC DNA]</scope>
    <source>
        <strain evidence="5 6">CDC 2741</strain>
    </source>
</reference>
<feature type="domain" description="ABC transporter" evidence="4">
    <location>
        <begin position="5"/>
        <end position="230"/>
    </location>
</feature>
<dbReference type="PROSITE" id="PS50893">
    <property type="entry name" value="ABC_TRANSPORTER_2"/>
    <property type="match status" value="1"/>
</dbReference>
<keyword evidence="3" id="KW-0067">ATP-binding</keyword>
<dbReference type="Gene3D" id="3.40.50.300">
    <property type="entry name" value="P-loop containing nucleotide triphosphate hydrolases"/>
    <property type="match status" value="1"/>
</dbReference>
<evidence type="ECO:0000256" key="3">
    <source>
        <dbReference type="ARBA" id="ARBA00022840"/>
    </source>
</evidence>
<protein>
    <submittedName>
        <fullName evidence="5">ABC transporter family protein</fullName>
    </submittedName>
</protein>
<gene>
    <name evidence="5" type="ORF">U732_1935</name>
</gene>
<comment type="caution">
    <text evidence="5">The sequence shown here is derived from an EMBL/GenBank/DDBJ whole genome shotgun (WGS) entry which is preliminary data.</text>
</comment>
<dbReference type="AlphaFoldDB" id="A0A0C1UFR6"/>
<accession>A0A0C1UFR6</accession>